<proteinExistence type="evidence at transcript level"/>
<dbReference type="AlphaFoldDB" id="A0A069DMP7"/>
<reference evidence="1" key="1">
    <citation type="journal article" date="2014" name="PLoS Genet.">
        <title>Differential Responses to Wnt and PCP Disruption Predict Expression and Developmental Function of Conserved and Novel Genes in a Cnidarian.</title>
        <authorList>
            <person name="Lapebie P."/>
            <person name="Ruggiero A."/>
            <person name="Barreau C."/>
            <person name="Chevalier S."/>
            <person name="Chang P."/>
            <person name="Dru P."/>
            <person name="Houliston E."/>
            <person name="Momose T."/>
        </authorList>
    </citation>
    <scope>NUCLEOTIDE SEQUENCE</scope>
</reference>
<sequence>MVRWNTAIPLERLLVRNVHWAPFQRLITADTSMDANGVNWALSGNRMGNVTNVSAINSMSMIMGRLLVKSAHLIPGWSLIQGD</sequence>
<accession>A0A069DMP7</accession>
<dbReference type="EMBL" id="GBGP01000348">
    <property type="protein sequence ID" value="JAC84856.1"/>
    <property type="molecule type" value="mRNA"/>
</dbReference>
<organism evidence="1">
    <name type="scientific">Clytia hemisphaerica</name>
    <dbReference type="NCBI Taxonomy" id="252671"/>
    <lineage>
        <taxon>Eukaryota</taxon>
        <taxon>Metazoa</taxon>
        <taxon>Cnidaria</taxon>
        <taxon>Hydrozoa</taxon>
        <taxon>Hydroidolina</taxon>
        <taxon>Leptothecata</taxon>
        <taxon>Obeliida</taxon>
        <taxon>Clytiidae</taxon>
        <taxon>Clytia</taxon>
    </lineage>
</organism>
<name>A0A069DMP7_9CNID</name>
<feature type="non-terminal residue" evidence="1">
    <location>
        <position position="83"/>
    </location>
</feature>
<evidence type="ECO:0000313" key="1">
    <source>
        <dbReference type="EMBL" id="JAC84856.1"/>
    </source>
</evidence>
<protein>
    <submittedName>
        <fullName evidence="1">Incomplete protein</fullName>
    </submittedName>
</protein>